<dbReference type="Proteomes" id="UP000539313">
    <property type="component" value="Unassembled WGS sequence"/>
</dbReference>
<sequence length="389" mass="39731">MAVRRVLAMLLAGVGTTALMALVFGNQWFGDLANGDGTASEDSLVRDLARWLHFPAWVVGRGPVLDQVGIDVSLLVLLGLLAVLILAGARSLEPRRGAFGALVLGWWAALVAAAITGLVRGTLLVVVGDFPSSLMRNVMLNHMAQGLFWGMVYGWLPALACLVAFLATRDARNPSSAPPWASPAPAAGGSLPPNHPAAKPYAPPPGQPAPQGWAPPPPSPGAGPTGGLPVPQLPPAGYAPPVAHTPDAPAAIAAAQPSQPAAWTHTDQDPGPAGEQARTDQDAGPGTDRPRVGQEAEPAEDRGRIGRDAEPPADFTRADFEAELPADWTRTDSGGERLPDDRDDLPADDVPASGGSGEPGGPGGPGGPGESGGSDASEEPPDRPLVPPA</sequence>
<comment type="caution">
    <text evidence="3">The sequence shown here is derived from an EMBL/GenBank/DDBJ whole genome shotgun (WGS) entry which is preliminary data.</text>
</comment>
<evidence type="ECO:0000313" key="4">
    <source>
        <dbReference type="Proteomes" id="UP000539313"/>
    </source>
</evidence>
<keyword evidence="2" id="KW-0472">Membrane</keyword>
<feature type="compositionally biased region" description="Gly residues" evidence="1">
    <location>
        <begin position="354"/>
        <end position="372"/>
    </location>
</feature>
<protein>
    <submittedName>
        <fullName evidence="3">Uncharacterized protein</fullName>
    </submittedName>
</protein>
<organism evidence="3 4">
    <name type="scientific">Thermomonospora cellulosilytica</name>
    <dbReference type="NCBI Taxonomy" id="1411118"/>
    <lineage>
        <taxon>Bacteria</taxon>
        <taxon>Bacillati</taxon>
        <taxon>Actinomycetota</taxon>
        <taxon>Actinomycetes</taxon>
        <taxon>Streptosporangiales</taxon>
        <taxon>Thermomonosporaceae</taxon>
        <taxon>Thermomonospora</taxon>
    </lineage>
</organism>
<evidence type="ECO:0000313" key="3">
    <source>
        <dbReference type="EMBL" id="MBA9004111.1"/>
    </source>
</evidence>
<feature type="compositionally biased region" description="Pro residues" evidence="1">
    <location>
        <begin position="201"/>
        <end position="221"/>
    </location>
</feature>
<feature type="transmembrane region" description="Helical" evidence="2">
    <location>
        <begin position="101"/>
        <end position="127"/>
    </location>
</feature>
<feature type="compositionally biased region" description="Low complexity" evidence="1">
    <location>
        <begin position="244"/>
        <end position="262"/>
    </location>
</feature>
<evidence type="ECO:0000256" key="1">
    <source>
        <dbReference type="SAM" id="MobiDB-lite"/>
    </source>
</evidence>
<feature type="compositionally biased region" description="Basic and acidic residues" evidence="1">
    <location>
        <begin position="329"/>
        <end position="340"/>
    </location>
</feature>
<proteinExistence type="predicted"/>
<feature type="region of interest" description="Disordered" evidence="1">
    <location>
        <begin position="174"/>
        <end position="389"/>
    </location>
</feature>
<evidence type="ECO:0000256" key="2">
    <source>
        <dbReference type="SAM" id="Phobius"/>
    </source>
</evidence>
<gene>
    <name evidence="3" type="ORF">HNR21_002993</name>
</gene>
<keyword evidence="2" id="KW-1133">Transmembrane helix</keyword>
<dbReference type="RefSeq" id="WP_182705689.1">
    <property type="nucleotide sequence ID" value="NZ_JACJII010000001.1"/>
</dbReference>
<feature type="compositionally biased region" description="Basic and acidic residues" evidence="1">
    <location>
        <begin position="288"/>
        <end position="320"/>
    </location>
</feature>
<keyword evidence="4" id="KW-1185">Reference proteome</keyword>
<feature type="transmembrane region" description="Helical" evidence="2">
    <location>
        <begin position="68"/>
        <end position="89"/>
    </location>
</feature>
<dbReference type="EMBL" id="JACJII010000001">
    <property type="protein sequence ID" value="MBA9004111.1"/>
    <property type="molecule type" value="Genomic_DNA"/>
</dbReference>
<reference evidence="3 4" key="1">
    <citation type="submission" date="2020-08" db="EMBL/GenBank/DDBJ databases">
        <title>Sequencing the genomes of 1000 actinobacteria strains.</title>
        <authorList>
            <person name="Klenk H.-P."/>
        </authorList>
    </citation>
    <scope>NUCLEOTIDE SEQUENCE [LARGE SCALE GENOMIC DNA]</scope>
    <source>
        <strain evidence="3 4">DSM 45823</strain>
    </source>
</reference>
<feature type="compositionally biased region" description="Low complexity" evidence="1">
    <location>
        <begin position="183"/>
        <end position="200"/>
    </location>
</feature>
<accession>A0A7W3R8U8</accession>
<name>A0A7W3R8U8_9ACTN</name>
<keyword evidence="2" id="KW-0812">Transmembrane</keyword>
<feature type="transmembrane region" description="Helical" evidence="2">
    <location>
        <begin position="147"/>
        <end position="167"/>
    </location>
</feature>
<dbReference type="AlphaFoldDB" id="A0A7W3R8U8"/>